<organism evidence="2 3">
    <name type="scientific">Eumeta variegata</name>
    <name type="common">Bagworm moth</name>
    <name type="synonym">Eumeta japonica</name>
    <dbReference type="NCBI Taxonomy" id="151549"/>
    <lineage>
        <taxon>Eukaryota</taxon>
        <taxon>Metazoa</taxon>
        <taxon>Ecdysozoa</taxon>
        <taxon>Arthropoda</taxon>
        <taxon>Hexapoda</taxon>
        <taxon>Insecta</taxon>
        <taxon>Pterygota</taxon>
        <taxon>Neoptera</taxon>
        <taxon>Endopterygota</taxon>
        <taxon>Lepidoptera</taxon>
        <taxon>Glossata</taxon>
        <taxon>Ditrysia</taxon>
        <taxon>Tineoidea</taxon>
        <taxon>Psychidae</taxon>
        <taxon>Oiketicinae</taxon>
        <taxon>Eumeta</taxon>
    </lineage>
</organism>
<accession>A0A4C1XMT9</accession>
<evidence type="ECO:0000256" key="1">
    <source>
        <dbReference type="SAM" id="MobiDB-lite"/>
    </source>
</evidence>
<evidence type="ECO:0000313" key="2">
    <source>
        <dbReference type="EMBL" id="GBP63535.1"/>
    </source>
</evidence>
<keyword evidence="3" id="KW-1185">Reference proteome</keyword>
<feature type="compositionally biased region" description="Basic and acidic residues" evidence="1">
    <location>
        <begin position="85"/>
        <end position="97"/>
    </location>
</feature>
<dbReference type="EMBL" id="BGZK01000871">
    <property type="protein sequence ID" value="GBP63535.1"/>
    <property type="molecule type" value="Genomic_DNA"/>
</dbReference>
<comment type="caution">
    <text evidence="2">The sequence shown here is derived from an EMBL/GenBank/DDBJ whole genome shotgun (WGS) entry which is preliminary data.</text>
</comment>
<dbReference type="Proteomes" id="UP000299102">
    <property type="component" value="Unassembled WGS sequence"/>
</dbReference>
<feature type="region of interest" description="Disordered" evidence="1">
    <location>
        <begin position="76"/>
        <end position="97"/>
    </location>
</feature>
<proteinExistence type="predicted"/>
<sequence length="186" mass="20352">MRWSLIGVGLFTLSSKLHTAANQRDGRVRNSPFCVILFSLSAAAVVSSTTARLCWFYAEHVEYTCGSPGGSHAGRVVGASGATEGPKRDGGRSRGRAGCEREKYGMLMFLNYQAVRTMRQLVRDEKDNVPAPRPAHRAAARKDNAFSVETTSPLRFPPAHSLDTMLYCHAQPKVLIIVVIALAYKN</sequence>
<evidence type="ECO:0000313" key="3">
    <source>
        <dbReference type="Proteomes" id="UP000299102"/>
    </source>
</evidence>
<reference evidence="2 3" key="1">
    <citation type="journal article" date="2019" name="Commun. Biol.">
        <title>The bagworm genome reveals a unique fibroin gene that provides high tensile strength.</title>
        <authorList>
            <person name="Kono N."/>
            <person name="Nakamura H."/>
            <person name="Ohtoshi R."/>
            <person name="Tomita M."/>
            <person name="Numata K."/>
            <person name="Arakawa K."/>
        </authorList>
    </citation>
    <scope>NUCLEOTIDE SEQUENCE [LARGE SCALE GENOMIC DNA]</scope>
</reference>
<name>A0A4C1XMT9_EUMVA</name>
<gene>
    <name evidence="2" type="ORF">EVAR_45696_1</name>
</gene>
<dbReference type="AlphaFoldDB" id="A0A4C1XMT9"/>
<protein>
    <submittedName>
        <fullName evidence="2">Uncharacterized protein</fullName>
    </submittedName>
</protein>